<name>A0A0K2U558_LEPSM</name>
<dbReference type="OrthoDB" id="6364333at2759"/>
<evidence type="ECO:0000313" key="2">
    <source>
        <dbReference type="EMBL" id="CDW33338.1"/>
    </source>
</evidence>
<reference evidence="2" key="1">
    <citation type="submission" date="2014-05" db="EMBL/GenBank/DDBJ databases">
        <authorList>
            <person name="Chronopoulou M."/>
        </authorList>
    </citation>
    <scope>NUCLEOTIDE SEQUENCE</scope>
    <source>
        <tissue evidence="2">Whole organism</tissue>
    </source>
</reference>
<keyword evidence="1" id="KW-0732">Signal</keyword>
<evidence type="ECO:0000256" key="1">
    <source>
        <dbReference type="SAM" id="SignalP"/>
    </source>
</evidence>
<protein>
    <submittedName>
        <fullName evidence="2">Uncharacterized protein</fullName>
    </submittedName>
</protein>
<feature type="signal peptide" evidence="1">
    <location>
        <begin position="1"/>
        <end position="19"/>
    </location>
</feature>
<dbReference type="AlphaFoldDB" id="A0A0K2U558"/>
<proteinExistence type="predicted"/>
<organism evidence="2">
    <name type="scientific">Lepeophtheirus salmonis</name>
    <name type="common">Salmon louse</name>
    <name type="synonym">Caligus salmonis</name>
    <dbReference type="NCBI Taxonomy" id="72036"/>
    <lineage>
        <taxon>Eukaryota</taxon>
        <taxon>Metazoa</taxon>
        <taxon>Ecdysozoa</taxon>
        <taxon>Arthropoda</taxon>
        <taxon>Crustacea</taxon>
        <taxon>Multicrustacea</taxon>
        <taxon>Hexanauplia</taxon>
        <taxon>Copepoda</taxon>
        <taxon>Siphonostomatoida</taxon>
        <taxon>Caligidae</taxon>
        <taxon>Lepeophtheirus</taxon>
    </lineage>
</organism>
<accession>A0A0K2U558</accession>
<sequence>MFAKILILMAVFVFGVINAAVFHFVPIEEDTDVSSLFDEILRNKRAVPSAVADLTRSVIVNNNNLPGEDGENGQKCKKKVVFVKETKYERGMDCHHTFNEKCHLTYITDYSSASEKKCDTTFKKSCQIVFQPVTHNEKVKLCHTPLEKVCIDEIEGPEVCTTEYEDHCETTFKKYEIQQDEPECKMEEELRCSNETIELIHIPHGDKGKPVIDSLERKLPYVVKENCENWPVQKCTLVTKNVEKIHPVSECKKVATKICLPNNCITKPGTEICHDETRTQVHNVPEEECDLEPQDNCRLESALVPRLVPKKNCISVPKEICVNTKKNPTTIEKPIFKNWCYSPEDLAKTVDDL</sequence>
<feature type="chain" id="PRO_5005488371" evidence="1">
    <location>
        <begin position="20"/>
        <end position="353"/>
    </location>
</feature>
<dbReference type="EMBL" id="HACA01015977">
    <property type="protein sequence ID" value="CDW33338.1"/>
    <property type="molecule type" value="Transcribed_RNA"/>
</dbReference>